<sequence>MTLKQTIHSQYSQIIQDKIDVFQDMIAGLTEDSKNDAKGSAGDKHETALSMMHIEQEKLTNKLKEAIEQKTILDKLDASSIHKNVGLGSLVKTNKLTVYISTALPKIAIDGQNIFGISPQSPLGMQLMGKKVGHDFQLNSVEYTIIDIV</sequence>
<dbReference type="RefSeq" id="WP_129435589.1">
    <property type="nucleotide sequence ID" value="NZ_SBKO01000002.1"/>
</dbReference>
<comment type="caution">
    <text evidence="1">The sequence shown here is derived from an EMBL/GenBank/DDBJ whole genome shotgun (WGS) entry which is preliminary data.</text>
</comment>
<dbReference type="OrthoDB" id="667380at2"/>
<dbReference type="Proteomes" id="UP000290283">
    <property type="component" value="Unassembled WGS sequence"/>
</dbReference>
<evidence type="ECO:0000313" key="2">
    <source>
        <dbReference type="Proteomes" id="UP000290283"/>
    </source>
</evidence>
<dbReference type="AlphaFoldDB" id="A0A4Q1K3Z4"/>
<dbReference type="EMBL" id="SBKO01000002">
    <property type="protein sequence ID" value="RXR19131.1"/>
    <property type="molecule type" value="Genomic_DNA"/>
</dbReference>
<organism evidence="1 2">
    <name type="scientific">Flavobacterium amnicola</name>
    <dbReference type="NCBI Taxonomy" id="2506422"/>
    <lineage>
        <taxon>Bacteria</taxon>
        <taxon>Pseudomonadati</taxon>
        <taxon>Bacteroidota</taxon>
        <taxon>Flavobacteriia</taxon>
        <taxon>Flavobacteriales</taxon>
        <taxon>Flavobacteriaceae</taxon>
        <taxon>Flavobacterium</taxon>
    </lineage>
</organism>
<accession>A0A4Q1K3Z4</accession>
<name>A0A4Q1K3Z4_9FLAO</name>
<protein>
    <recommendedName>
        <fullName evidence="3">Transcription elongation factor GreA/GreB C-terminal domain-containing protein</fullName>
    </recommendedName>
</protein>
<gene>
    <name evidence="1" type="ORF">EQG63_06710</name>
</gene>
<keyword evidence="2" id="KW-1185">Reference proteome</keyword>
<evidence type="ECO:0000313" key="1">
    <source>
        <dbReference type="EMBL" id="RXR19131.1"/>
    </source>
</evidence>
<evidence type="ECO:0008006" key="3">
    <source>
        <dbReference type="Google" id="ProtNLM"/>
    </source>
</evidence>
<reference evidence="2" key="1">
    <citation type="submission" date="2019-01" db="EMBL/GenBank/DDBJ databases">
        <title>Cytophagaceae bacterium strain CAR-16.</title>
        <authorList>
            <person name="Chen W.-M."/>
        </authorList>
    </citation>
    <scope>NUCLEOTIDE SEQUENCE [LARGE SCALE GENOMIC DNA]</scope>
    <source>
        <strain evidence="2">LLJ-11</strain>
    </source>
</reference>
<proteinExistence type="predicted"/>